<gene>
    <name evidence="2" type="ORF">SAMN05444487_10591</name>
</gene>
<proteinExistence type="predicted"/>
<evidence type="ECO:0000313" key="2">
    <source>
        <dbReference type="EMBL" id="SDW67069.1"/>
    </source>
</evidence>
<accession>A0A1H2VGT2</accession>
<dbReference type="Proteomes" id="UP000198534">
    <property type="component" value="Unassembled WGS sequence"/>
</dbReference>
<dbReference type="EMBL" id="FNNQ01000005">
    <property type="protein sequence ID" value="SDW67069.1"/>
    <property type="molecule type" value="Genomic_DNA"/>
</dbReference>
<keyword evidence="3" id="KW-1185">Reference proteome</keyword>
<name>A0A1H2VGT2_9BACL</name>
<evidence type="ECO:0000256" key="1">
    <source>
        <dbReference type="SAM" id="MobiDB-lite"/>
    </source>
</evidence>
<feature type="region of interest" description="Disordered" evidence="1">
    <location>
        <begin position="39"/>
        <end position="59"/>
    </location>
</feature>
<feature type="compositionally biased region" description="Polar residues" evidence="1">
    <location>
        <begin position="50"/>
        <end position="59"/>
    </location>
</feature>
<evidence type="ECO:0000313" key="3">
    <source>
        <dbReference type="Proteomes" id="UP000198534"/>
    </source>
</evidence>
<organism evidence="2 3">
    <name type="scientific">Marininema mesophilum</name>
    <dbReference type="NCBI Taxonomy" id="1048340"/>
    <lineage>
        <taxon>Bacteria</taxon>
        <taxon>Bacillati</taxon>
        <taxon>Bacillota</taxon>
        <taxon>Bacilli</taxon>
        <taxon>Bacillales</taxon>
        <taxon>Thermoactinomycetaceae</taxon>
        <taxon>Marininema</taxon>
    </lineage>
</organism>
<protein>
    <submittedName>
        <fullName evidence="2">Uncharacterized protein</fullName>
    </submittedName>
</protein>
<sequence length="59" mass="6788">MRRTQREREFMIHMTLFGFADPQDNQEVKEPSLENVERPHNIGRGALTPMESSLISSDG</sequence>
<reference evidence="2 3" key="1">
    <citation type="submission" date="2016-10" db="EMBL/GenBank/DDBJ databases">
        <authorList>
            <person name="de Groot N.N."/>
        </authorList>
    </citation>
    <scope>NUCLEOTIDE SEQUENCE [LARGE SCALE GENOMIC DNA]</scope>
    <source>
        <strain evidence="2 3">DSM 45610</strain>
    </source>
</reference>
<dbReference type="STRING" id="1048340.SAMN05444487_10591"/>
<dbReference type="RefSeq" id="WP_091738052.1">
    <property type="nucleotide sequence ID" value="NZ_FNNQ01000005.1"/>
</dbReference>
<dbReference type="AlphaFoldDB" id="A0A1H2VGT2"/>